<dbReference type="AlphaFoldDB" id="Q6WRS4"/>
<keyword evidence="1" id="KW-0812">Transmembrane</keyword>
<feature type="transmembrane region" description="Helical" evidence="1">
    <location>
        <begin position="349"/>
        <end position="367"/>
    </location>
</feature>
<feature type="transmembrane region" description="Helical" evidence="1">
    <location>
        <begin position="78"/>
        <end position="96"/>
    </location>
</feature>
<organism evidence="2">
    <name type="scientific">Rhodobacter capsulatus</name>
    <name type="common">Rhodopseudomonas capsulata</name>
    <dbReference type="NCBI Taxonomy" id="1061"/>
    <lineage>
        <taxon>Bacteria</taxon>
        <taxon>Pseudomonadati</taxon>
        <taxon>Pseudomonadota</taxon>
        <taxon>Alphaproteobacteria</taxon>
        <taxon>Rhodobacterales</taxon>
        <taxon>Rhodobacter group</taxon>
        <taxon>Rhodobacter</taxon>
    </lineage>
</organism>
<dbReference type="EMBL" id="AY273169">
    <property type="protein sequence ID" value="AAQ18189.1"/>
    <property type="molecule type" value="Genomic_DNA"/>
</dbReference>
<feature type="transmembrane region" description="Helical" evidence="1">
    <location>
        <begin position="379"/>
        <end position="401"/>
    </location>
</feature>
<evidence type="ECO:0000313" key="2">
    <source>
        <dbReference type="EMBL" id="AAQ18189.1"/>
    </source>
</evidence>
<keyword evidence="1" id="KW-1133">Transmembrane helix</keyword>
<feature type="transmembrane region" description="Helical" evidence="1">
    <location>
        <begin position="133"/>
        <end position="149"/>
    </location>
</feature>
<feature type="transmembrane region" description="Helical" evidence="1">
    <location>
        <begin position="199"/>
        <end position="221"/>
    </location>
</feature>
<dbReference type="InterPro" id="IPR010266">
    <property type="entry name" value="NnrS"/>
</dbReference>
<feature type="transmembrane region" description="Helical" evidence="1">
    <location>
        <begin position="161"/>
        <end position="178"/>
    </location>
</feature>
<protein>
    <submittedName>
        <fullName evidence="2">NnrS</fullName>
    </submittedName>
</protein>
<gene>
    <name evidence="2" type="primary">nnrS</name>
</gene>
<reference evidence="2" key="1">
    <citation type="journal article" date="2004" name="J. Biol. Chem.">
        <title>Hydroxylamine assimilation by Rhodobacter capsulatus E1F1. requirement of the hcp gene (hybrid cluster protein) located in the nitrate assimilation nas gene region for hydroxylamine reduction.</title>
        <authorList>
            <person name="Cabello P."/>
            <person name="Pino C."/>
            <person name="Olmo-Mira M.F."/>
            <person name="Castillo F."/>
            <person name="Roldan M.D."/>
            <person name="Moreno-Vivian C."/>
        </authorList>
    </citation>
    <scope>NUCLEOTIDE SEQUENCE</scope>
</reference>
<dbReference type="Pfam" id="PF05940">
    <property type="entry name" value="NnrS"/>
    <property type="match status" value="1"/>
</dbReference>
<evidence type="ECO:0000256" key="1">
    <source>
        <dbReference type="SAM" id="Phobius"/>
    </source>
</evidence>
<feature type="transmembrane region" description="Helical" evidence="1">
    <location>
        <begin position="320"/>
        <end position="342"/>
    </location>
</feature>
<feature type="transmembrane region" description="Helical" evidence="1">
    <location>
        <begin position="289"/>
        <end position="308"/>
    </location>
</feature>
<feature type="transmembrane region" description="Helical" evidence="1">
    <location>
        <begin position="108"/>
        <end position="126"/>
    </location>
</feature>
<feature type="transmembrane region" description="Helical" evidence="1">
    <location>
        <begin position="38"/>
        <end position="57"/>
    </location>
</feature>
<name>Q6WRS4_RHOCA</name>
<accession>Q6WRS4</accession>
<sequence length="416" mass="44301">MSAPVPNLSGTGFVSPEVIKAQLRPARHRVLSDEGFRLFFPLAALHAAFWPFLWVAVQDHVLIGSIEIAPSVWHMHEMIFGAFGAALMGFLTTAWPEWTDTPPLRGRWLWGLAGIWGLARIVGLLGLDPLTPLAMICDLGWIAALWMYGLRLSLQTRSDTLWAFLIWLAAFGGVGAMIRMQMILGDSFAAGEAAKTAGLVFLGVLGLALSRITVPVSNLVLDPSGETSPFRPHPGRLNLATGLVALVIGVRLCGASDAVTGWIFIAAGAAFLDRVAEGFVGREMLRTEILILMAPSAFAGAGLIWLGAAGLGAPLTTAGGWHVALMGGLGFAVLAVMSISGLFHTGHKLRASAVSGAMVLLLASLLLRIAPEVDLMEVFFAHVSASVFWAAGFALWLWYFLPIFADPDTLGDHDGC</sequence>
<proteinExistence type="predicted"/>
<keyword evidence="1" id="KW-0472">Membrane</keyword>